<dbReference type="GO" id="GO:0006265">
    <property type="term" value="P:DNA topological change"/>
    <property type="evidence" value="ECO:0007669"/>
    <property type="project" value="InterPro"/>
</dbReference>
<keyword evidence="4" id="KW-0547">Nucleotide-binding</keyword>
<dbReference type="InterPro" id="IPR013760">
    <property type="entry name" value="Topo_IIA-like_dom_sf"/>
</dbReference>
<sequence length="54" mass="6233">MQINWNTTLNPDTRTLLKIKISDCEAADSIFSILMGDFVEPRRDFINNNALNVY</sequence>
<dbReference type="PANTHER" id="PTHR45866:SF1">
    <property type="entry name" value="DNA GYRASE SUBUNIT B, MITOCHONDRIAL"/>
    <property type="match status" value="1"/>
</dbReference>
<comment type="catalytic activity">
    <reaction evidence="1">
        <text>ATP-dependent breakage, passage and rejoining of double-stranded DNA.</text>
        <dbReference type="EC" id="5.6.2.2"/>
    </reaction>
</comment>
<evidence type="ECO:0000256" key="8">
    <source>
        <dbReference type="ARBA" id="ARBA00023235"/>
    </source>
</evidence>
<dbReference type="GO" id="GO:0003677">
    <property type="term" value="F:DNA binding"/>
    <property type="evidence" value="ECO:0007669"/>
    <property type="project" value="UniProtKB-KW"/>
</dbReference>
<comment type="caution">
    <text evidence="11">The sequence shown here is derived from an EMBL/GenBank/DDBJ whole genome shotgun (WGS) entry which is preliminary data.</text>
</comment>
<gene>
    <name evidence="11" type="primary">gyrB</name>
    <name evidence="10" type="ORF">EHRUM2_05190</name>
    <name evidence="11" type="ORF">EHRUM3_06280</name>
</gene>
<name>A0A161LTC7_EHRRU</name>
<protein>
    <recommendedName>
        <fullName evidence="3">DNA topoisomerase (ATP-hydrolyzing)</fullName>
        <ecNumber evidence="3">5.6.2.2</ecNumber>
    </recommendedName>
</protein>
<dbReference type="EC" id="5.6.2.2" evidence="3"/>
<dbReference type="GO" id="GO:0003918">
    <property type="term" value="F:DNA topoisomerase type II (double strand cut, ATP-hydrolyzing) activity"/>
    <property type="evidence" value="ECO:0007669"/>
    <property type="project" value="UniProtKB-EC"/>
</dbReference>
<dbReference type="Proteomes" id="UP000092677">
    <property type="component" value="Unassembled WGS sequence"/>
</dbReference>
<organism evidence="11 13">
    <name type="scientific">Ehrlichia ruminantium</name>
    <name type="common">heartwater rickettsia</name>
    <name type="synonym">Cowdria ruminantium</name>
    <dbReference type="NCBI Taxonomy" id="779"/>
    <lineage>
        <taxon>Bacteria</taxon>
        <taxon>Pseudomonadati</taxon>
        <taxon>Pseudomonadota</taxon>
        <taxon>Alphaproteobacteria</taxon>
        <taxon>Rickettsiales</taxon>
        <taxon>Anaplasmataceae</taxon>
        <taxon>Ehrlichia</taxon>
    </lineage>
</organism>
<feature type="domain" description="DNA gyrase B subunit C-terminal" evidence="9">
    <location>
        <begin position="5"/>
        <end position="47"/>
    </location>
</feature>
<dbReference type="Proteomes" id="UP000092731">
    <property type="component" value="Unassembled WGS sequence"/>
</dbReference>
<dbReference type="EMBL" id="BDDM01000201">
    <property type="protein sequence ID" value="GAT78406.1"/>
    <property type="molecule type" value="Genomic_DNA"/>
</dbReference>
<proteinExistence type="inferred from homology"/>
<keyword evidence="5" id="KW-0067">ATP-binding</keyword>
<keyword evidence="6" id="KW-0799">Topoisomerase</keyword>
<dbReference type="PRINTS" id="PR01159">
    <property type="entry name" value="DNAGYRASEB"/>
</dbReference>
<evidence type="ECO:0000256" key="1">
    <source>
        <dbReference type="ARBA" id="ARBA00000185"/>
    </source>
</evidence>
<dbReference type="GO" id="GO:0005524">
    <property type="term" value="F:ATP binding"/>
    <property type="evidence" value="ECO:0007669"/>
    <property type="project" value="UniProtKB-KW"/>
</dbReference>
<evidence type="ECO:0000256" key="2">
    <source>
        <dbReference type="ARBA" id="ARBA00010708"/>
    </source>
</evidence>
<accession>A0A161LTC7</accession>
<dbReference type="Gene3D" id="3.40.50.670">
    <property type="match status" value="1"/>
</dbReference>
<evidence type="ECO:0000313" key="11">
    <source>
        <dbReference type="EMBL" id="GAT78406.1"/>
    </source>
</evidence>
<dbReference type="EMBL" id="BDDL01000060">
    <property type="protein sequence ID" value="GAT77300.1"/>
    <property type="molecule type" value="Genomic_DNA"/>
</dbReference>
<dbReference type="AlphaFoldDB" id="A0A161LTC7"/>
<evidence type="ECO:0000256" key="4">
    <source>
        <dbReference type="ARBA" id="ARBA00022741"/>
    </source>
</evidence>
<reference evidence="11" key="1">
    <citation type="journal article" date="2016" name="Genome Announc.">
        <title>Draft Genome Sequences of Three Strains of Ehrlichia ruminantium, a Tick-Borne Pathogen of Ruminants, Isolated from Zimbabwe, The Gambia, and Ghana.</title>
        <authorList>
            <person name="Nakao R."/>
            <person name="Jongejan F."/>
            <person name="Sugimoto C."/>
        </authorList>
    </citation>
    <scope>NUCLEOTIDE SEQUENCE</scope>
    <source>
        <strain evidence="10">Kerr Seringe</strain>
        <strain evidence="11">Pokoase 417</strain>
    </source>
</reference>
<comment type="similarity">
    <text evidence="2">Belongs to the type II topoisomerase GyrB family.</text>
</comment>
<dbReference type="InterPro" id="IPR013759">
    <property type="entry name" value="Topo_IIA_B_C"/>
</dbReference>
<dbReference type="InterPro" id="IPR000565">
    <property type="entry name" value="Topo_IIA_B"/>
</dbReference>
<evidence type="ECO:0000256" key="6">
    <source>
        <dbReference type="ARBA" id="ARBA00023029"/>
    </source>
</evidence>
<evidence type="ECO:0000256" key="7">
    <source>
        <dbReference type="ARBA" id="ARBA00023125"/>
    </source>
</evidence>
<evidence type="ECO:0000313" key="12">
    <source>
        <dbReference type="Proteomes" id="UP000092677"/>
    </source>
</evidence>
<keyword evidence="7" id="KW-0238">DNA-binding</keyword>
<dbReference type="Pfam" id="PF00986">
    <property type="entry name" value="DNA_gyraseB_C"/>
    <property type="match status" value="1"/>
</dbReference>
<evidence type="ECO:0000313" key="10">
    <source>
        <dbReference type="EMBL" id="GAT77300.1"/>
    </source>
</evidence>
<dbReference type="STRING" id="779.GCA_002019755_00500"/>
<evidence type="ECO:0000256" key="5">
    <source>
        <dbReference type="ARBA" id="ARBA00022840"/>
    </source>
</evidence>
<keyword evidence="8" id="KW-0413">Isomerase</keyword>
<dbReference type="SUPFAM" id="SSF56719">
    <property type="entry name" value="Type II DNA topoisomerase"/>
    <property type="match status" value="1"/>
</dbReference>
<evidence type="ECO:0000313" key="13">
    <source>
        <dbReference type="Proteomes" id="UP000092731"/>
    </source>
</evidence>
<dbReference type="InterPro" id="IPR002288">
    <property type="entry name" value="DNA_gyrase_B_C"/>
</dbReference>
<evidence type="ECO:0000259" key="9">
    <source>
        <dbReference type="Pfam" id="PF00986"/>
    </source>
</evidence>
<reference evidence="12 13" key="2">
    <citation type="submission" date="2016-05" db="EMBL/GenBank/DDBJ databases">
        <title>Draft genome sequences of four strains of Ehrlichia ruminantium, a tick-borne pathogen of ruminants, isolated from Zimbabwe, The Gambia and Ghana.</title>
        <authorList>
            <person name="Nakao R."/>
            <person name="Jongejan F."/>
            <person name="Sugimoto C."/>
        </authorList>
    </citation>
    <scope>NUCLEOTIDE SEQUENCE [LARGE SCALE GENOMIC DNA]</scope>
    <source>
        <strain evidence="12">Kerr Seringe</strain>
        <strain evidence="13">Pokoase 417</strain>
    </source>
</reference>
<evidence type="ECO:0000256" key="3">
    <source>
        <dbReference type="ARBA" id="ARBA00012895"/>
    </source>
</evidence>
<dbReference type="PANTHER" id="PTHR45866">
    <property type="entry name" value="DNA GYRASE/TOPOISOMERASE SUBUNIT B"/>
    <property type="match status" value="1"/>
</dbReference>